<keyword evidence="3" id="KW-1185">Reference proteome</keyword>
<dbReference type="PANTHER" id="PTHR43283">
    <property type="entry name" value="BETA-LACTAMASE-RELATED"/>
    <property type="match status" value="1"/>
</dbReference>
<feature type="domain" description="Beta-lactamase-related" evidence="1">
    <location>
        <begin position="16"/>
        <end position="343"/>
    </location>
</feature>
<evidence type="ECO:0000313" key="3">
    <source>
        <dbReference type="Proteomes" id="UP001549098"/>
    </source>
</evidence>
<comment type="caution">
    <text evidence="2">The sequence shown here is derived from an EMBL/GenBank/DDBJ whole genome shotgun (WGS) entry which is preliminary data.</text>
</comment>
<proteinExistence type="predicted"/>
<dbReference type="InterPro" id="IPR012338">
    <property type="entry name" value="Beta-lactam/transpept-like"/>
</dbReference>
<dbReference type="EMBL" id="JBEPLV010000002">
    <property type="protein sequence ID" value="MET3545816.1"/>
    <property type="molecule type" value="Genomic_DNA"/>
</dbReference>
<sequence length="451" mass="49464">MPNIEQITKRLDQLLNDYIAQDGAAAGMAVGIVYNREPVYAKGFGVKSKETGDPVDESTLFHMASISKTYVATAVMQLVERGQIMLDEKVTAYLPYFRLEDTRYRDITIRHLLTHTSGMPDEDDYEWDRPQLDAGALERYVRSVSNRELLWEPVKGTYAYSNIAFEILGDVIAKVSGVSFEQYMHEHILDVLGMETSTYTMPDADQGLLAAPHIMGMGSSFGAKVSRIYPYNRAHGPSSTLLTSAAESCSYAAAYLNGGKWGTAPVLQPSSIEELWQSHAPADDFGYYRNIGLGWFMGPYKGLEAKAHGGSDTGFRSNLVVLPEPGIAVTLMFNTDYLGLHQVNNAILDVLLGEQVEVIPRSLTMHAAGILATEGIDSALSVYKAGSEQRSKLGYVPYEFDFGFQGIAGRLLRGGEPDGAAAIVNLALAMDPDDEELRLMKDRLADSIARS</sequence>
<dbReference type="PANTHER" id="PTHR43283:SF3">
    <property type="entry name" value="BETA-LACTAMASE FAMILY PROTEIN (AFU_ORTHOLOGUE AFUA_5G07500)"/>
    <property type="match status" value="1"/>
</dbReference>
<dbReference type="Pfam" id="PF00144">
    <property type="entry name" value="Beta-lactamase"/>
    <property type="match status" value="1"/>
</dbReference>
<name>A0ABV2F225_9BACL</name>
<dbReference type="InterPro" id="IPR050789">
    <property type="entry name" value="Diverse_Enzym_Activities"/>
</dbReference>
<gene>
    <name evidence="2" type="ORF">ABID47_002427</name>
</gene>
<dbReference type="SUPFAM" id="SSF56601">
    <property type="entry name" value="beta-lactamase/transpeptidase-like"/>
    <property type="match status" value="1"/>
</dbReference>
<evidence type="ECO:0000259" key="1">
    <source>
        <dbReference type="Pfam" id="PF00144"/>
    </source>
</evidence>
<dbReference type="Proteomes" id="UP001549098">
    <property type="component" value="Unassembled WGS sequence"/>
</dbReference>
<dbReference type="Gene3D" id="3.40.710.10">
    <property type="entry name" value="DD-peptidase/beta-lactamase superfamily"/>
    <property type="match status" value="1"/>
</dbReference>
<dbReference type="InterPro" id="IPR001466">
    <property type="entry name" value="Beta-lactam-related"/>
</dbReference>
<organism evidence="2 3">
    <name type="scientific">Paenibacillus favisporus</name>
    <dbReference type="NCBI Taxonomy" id="221028"/>
    <lineage>
        <taxon>Bacteria</taxon>
        <taxon>Bacillati</taxon>
        <taxon>Bacillota</taxon>
        <taxon>Bacilli</taxon>
        <taxon>Bacillales</taxon>
        <taxon>Paenibacillaceae</taxon>
        <taxon>Paenibacillus</taxon>
    </lineage>
</organism>
<evidence type="ECO:0000313" key="2">
    <source>
        <dbReference type="EMBL" id="MET3545816.1"/>
    </source>
</evidence>
<accession>A0ABV2F225</accession>
<reference evidence="2 3" key="1">
    <citation type="submission" date="2024-06" db="EMBL/GenBank/DDBJ databases">
        <title>Genomic Encyclopedia of Type Strains, Phase IV (KMG-IV): sequencing the most valuable type-strain genomes for metagenomic binning, comparative biology and taxonomic classification.</title>
        <authorList>
            <person name="Goeker M."/>
        </authorList>
    </citation>
    <scope>NUCLEOTIDE SEQUENCE [LARGE SCALE GENOMIC DNA]</scope>
    <source>
        <strain evidence="2 3">DSM 17253</strain>
    </source>
</reference>
<protein>
    <submittedName>
        <fullName evidence="2">CubicO group peptidase (Beta-lactamase class C family)</fullName>
    </submittedName>
</protein>
<dbReference type="RefSeq" id="WP_354496960.1">
    <property type="nucleotide sequence ID" value="NZ_JBEPLV010000002.1"/>
</dbReference>